<evidence type="ECO:0000313" key="2">
    <source>
        <dbReference type="EMBL" id="ANU63773.1"/>
    </source>
</evidence>
<dbReference type="Proteomes" id="UP000186351">
    <property type="component" value="Chromosome"/>
</dbReference>
<dbReference type="Pfam" id="PF16141">
    <property type="entry name" value="GH18_BT1044-like"/>
    <property type="match status" value="1"/>
</dbReference>
<reference evidence="2" key="2">
    <citation type="submission" date="2017-04" db="EMBL/GenBank/DDBJ databases">
        <title>Complete Genome Sequences of Twelve Strains of a Stable Defined Moderately Diverse Mouse Microbiota 2 (sDMDMm2).</title>
        <authorList>
            <person name="Uchimura Y."/>
            <person name="Wyss M."/>
            <person name="Brugiroux S."/>
            <person name="Limenitakis J.P."/>
            <person name="Stecher B."/>
            <person name="McCoy K.D."/>
            <person name="Macpherson A.J."/>
        </authorList>
    </citation>
    <scope>NUCLEOTIDE SEQUENCE</scope>
    <source>
        <strain evidence="2">YL27</strain>
    </source>
</reference>
<dbReference type="STRING" id="1796646.A4V02_08565"/>
<dbReference type="GO" id="GO:0016787">
    <property type="term" value="F:hydrolase activity"/>
    <property type="evidence" value="ECO:0007669"/>
    <property type="project" value="UniProtKB-KW"/>
</dbReference>
<dbReference type="Proteomes" id="UP000306630">
    <property type="component" value="Unassembled WGS sequence"/>
</dbReference>
<reference evidence="4" key="1">
    <citation type="submission" date="2016-04" db="EMBL/GenBank/DDBJ databases">
        <title>Complete Genome Sequences of Twelve Strains of a Stable Defined Moderately Diverse Mouse Microbiota 2 (sDMDMm2).</title>
        <authorList>
            <person name="Uchimura Y."/>
            <person name="Wyss M."/>
            <person name="Brugiroux S."/>
            <person name="Limenitakis J.P."/>
            <person name="Stecher B."/>
            <person name="McCoy K.D."/>
            <person name="Macpherson A.J."/>
        </authorList>
    </citation>
    <scope>NUCLEOTIDE SEQUENCE [LARGE SCALE GENOMIC DNA]</scope>
    <source>
        <strain evidence="4">YL27</strain>
    </source>
</reference>
<dbReference type="InterPro" id="IPR017853">
    <property type="entry name" value="GH"/>
</dbReference>
<dbReference type="SUPFAM" id="SSF51445">
    <property type="entry name" value="(Trans)glycosidases"/>
    <property type="match status" value="1"/>
</dbReference>
<gene>
    <name evidence="2" type="ORF">A4V02_08565</name>
    <name evidence="3" type="ORF">E5333_06435</name>
</gene>
<dbReference type="KEGG" id="pary:A4V02_08565"/>
<organism evidence="2 4">
    <name type="scientific">Muribaculum intestinale</name>
    <dbReference type="NCBI Taxonomy" id="1796646"/>
    <lineage>
        <taxon>Bacteria</taxon>
        <taxon>Pseudomonadati</taxon>
        <taxon>Bacteroidota</taxon>
        <taxon>Bacteroidia</taxon>
        <taxon>Bacteroidales</taxon>
        <taxon>Muribaculaceae</taxon>
        <taxon>Muribaculum</taxon>
    </lineage>
</organism>
<dbReference type="Gene3D" id="3.20.20.80">
    <property type="entry name" value="Glycosidases"/>
    <property type="match status" value="1"/>
</dbReference>
<dbReference type="OrthoDB" id="997126at2"/>
<keyword evidence="3" id="KW-0378">Hydrolase</keyword>
<feature type="chain" id="PRO_5008529347" evidence="1">
    <location>
        <begin position="18"/>
        <end position="361"/>
    </location>
</feature>
<dbReference type="GeneID" id="65536914"/>
<dbReference type="RefSeq" id="WP_068961076.1">
    <property type="nucleotide sequence ID" value="NZ_CAJTAP010000003.1"/>
</dbReference>
<keyword evidence="1" id="KW-0732">Signal</keyword>
<evidence type="ECO:0000313" key="3">
    <source>
        <dbReference type="EMBL" id="TGY74439.1"/>
    </source>
</evidence>
<accession>A0A1Z2XI98</accession>
<evidence type="ECO:0000313" key="4">
    <source>
        <dbReference type="Proteomes" id="UP000186351"/>
    </source>
</evidence>
<proteinExistence type="predicted"/>
<dbReference type="InterPro" id="IPR032320">
    <property type="entry name" value="GH18_BT1044-like"/>
</dbReference>
<accession>A0A1B1SAF6</accession>
<evidence type="ECO:0000313" key="5">
    <source>
        <dbReference type="Proteomes" id="UP000306630"/>
    </source>
</evidence>
<dbReference type="EMBL" id="CP015402">
    <property type="protein sequence ID" value="ANU63773.1"/>
    <property type="molecule type" value="Genomic_DNA"/>
</dbReference>
<dbReference type="PROSITE" id="PS51257">
    <property type="entry name" value="PROKAR_LIPOPROTEIN"/>
    <property type="match status" value="1"/>
</dbReference>
<name>A0A1B1SAF6_9BACT</name>
<sequence length="361" mass="40223">MKSYKFILPVLALGAFATSCDTDIETVQDQGGNVVEPVNVSELYYQNLREYKATDHEIAFGWFSKYGGASSMALRFAGLPDSIDLVSLWGGIPKDPIDISEMRMCQQKKGIKFMPVDICRINKADVSLDFKKHWLEIMDKAESGELTGDALDEAKHQVMVEMGLYNVDLVFNNDLDGFDIDFEPEGDPVQGALFYTMLDEMAKYLGPNPNITKEERYALIEARYGTAVAQKPGSCDKLLCIDAYGQDPGAEHCAPLINYFLSQSYHSMISRNAYPQEKVVHCVSVGEGWNVDPATGATPQVGDFNTKTGLLYDYARWKPASGKKGGFGGFIINDDYNICNLNPYPYARFRDCIQICNPAIY</sequence>
<protein>
    <submittedName>
        <fullName evidence="3">Glycosyl hydrolase</fullName>
    </submittedName>
</protein>
<dbReference type="AlphaFoldDB" id="A0A1B1SAF6"/>
<evidence type="ECO:0000256" key="1">
    <source>
        <dbReference type="SAM" id="SignalP"/>
    </source>
</evidence>
<reference evidence="3 5" key="3">
    <citation type="submission" date="2019-04" db="EMBL/GenBank/DDBJ databases">
        <title>Microbes associate with the intestines of laboratory mice.</title>
        <authorList>
            <person name="Navarre W."/>
            <person name="Wong E."/>
            <person name="Huang K."/>
            <person name="Tropini C."/>
            <person name="Ng K."/>
            <person name="Yu B."/>
        </authorList>
    </citation>
    <scope>NUCLEOTIDE SEQUENCE [LARGE SCALE GENOMIC DNA]</scope>
    <source>
        <strain evidence="3 5">NM06_A21</strain>
    </source>
</reference>
<dbReference type="EMBL" id="SRYD01000021">
    <property type="protein sequence ID" value="TGY74439.1"/>
    <property type="molecule type" value="Genomic_DNA"/>
</dbReference>
<keyword evidence="4" id="KW-1185">Reference proteome</keyword>
<feature type="signal peptide" evidence="1">
    <location>
        <begin position="1"/>
        <end position="17"/>
    </location>
</feature>